<gene>
    <name evidence="1" type="ORF">LCGC14_1972260</name>
</gene>
<evidence type="ECO:0000313" key="1">
    <source>
        <dbReference type="EMBL" id="KKL83688.1"/>
    </source>
</evidence>
<proteinExistence type="predicted"/>
<accession>A0A0F9FBT8</accession>
<sequence>MASNYSNKIDRHFHSVEERRWAEKLWKRERAGEISELRFQVRVKLLGIFPMKVDAGSIEDGETIYHEYKGFDTDWAGQMRKLWA</sequence>
<organism evidence="1">
    <name type="scientific">marine sediment metagenome</name>
    <dbReference type="NCBI Taxonomy" id="412755"/>
    <lineage>
        <taxon>unclassified sequences</taxon>
        <taxon>metagenomes</taxon>
        <taxon>ecological metagenomes</taxon>
    </lineage>
</organism>
<dbReference type="AlphaFoldDB" id="A0A0F9FBT8"/>
<name>A0A0F9FBT8_9ZZZZ</name>
<feature type="non-terminal residue" evidence="1">
    <location>
        <position position="84"/>
    </location>
</feature>
<reference evidence="1" key="1">
    <citation type="journal article" date="2015" name="Nature">
        <title>Complex archaea that bridge the gap between prokaryotes and eukaryotes.</title>
        <authorList>
            <person name="Spang A."/>
            <person name="Saw J.H."/>
            <person name="Jorgensen S.L."/>
            <person name="Zaremba-Niedzwiedzka K."/>
            <person name="Martijn J."/>
            <person name="Lind A.E."/>
            <person name="van Eijk R."/>
            <person name="Schleper C."/>
            <person name="Guy L."/>
            <person name="Ettema T.J."/>
        </authorList>
    </citation>
    <scope>NUCLEOTIDE SEQUENCE</scope>
</reference>
<dbReference type="EMBL" id="LAZR01021914">
    <property type="protein sequence ID" value="KKL83688.1"/>
    <property type="molecule type" value="Genomic_DNA"/>
</dbReference>
<comment type="caution">
    <text evidence="1">The sequence shown here is derived from an EMBL/GenBank/DDBJ whole genome shotgun (WGS) entry which is preliminary data.</text>
</comment>
<protein>
    <submittedName>
        <fullName evidence="1">Uncharacterized protein</fullName>
    </submittedName>
</protein>